<evidence type="ECO:0000256" key="1">
    <source>
        <dbReference type="SAM" id="MobiDB-lite"/>
    </source>
</evidence>
<feature type="region of interest" description="Disordered" evidence="1">
    <location>
        <begin position="228"/>
        <end position="248"/>
    </location>
</feature>
<name>A0A6A6E542_9PEZI</name>
<organism evidence="2 3">
    <name type="scientific">Zopfia rhizophila CBS 207.26</name>
    <dbReference type="NCBI Taxonomy" id="1314779"/>
    <lineage>
        <taxon>Eukaryota</taxon>
        <taxon>Fungi</taxon>
        <taxon>Dikarya</taxon>
        <taxon>Ascomycota</taxon>
        <taxon>Pezizomycotina</taxon>
        <taxon>Dothideomycetes</taxon>
        <taxon>Dothideomycetes incertae sedis</taxon>
        <taxon>Zopfiaceae</taxon>
        <taxon>Zopfia</taxon>
    </lineage>
</organism>
<dbReference type="EMBL" id="ML994632">
    <property type="protein sequence ID" value="KAF2185872.1"/>
    <property type="molecule type" value="Genomic_DNA"/>
</dbReference>
<gene>
    <name evidence="2" type="ORF">K469DRAFT_687699</name>
</gene>
<feature type="compositionally biased region" description="Basic and acidic residues" evidence="1">
    <location>
        <begin position="490"/>
        <end position="499"/>
    </location>
</feature>
<evidence type="ECO:0000313" key="2">
    <source>
        <dbReference type="EMBL" id="KAF2185872.1"/>
    </source>
</evidence>
<protein>
    <submittedName>
        <fullName evidence="2">Uncharacterized protein</fullName>
    </submittedName>
</protein>
<keyword evidence="3" id="KW-1185">Reference proteome</keyword>
<accession>A0A6A6E542</accession>
<feature type="compositionally biased region" description="Basic and acidic residues" evidence="1">
    <location>
        <begin position="404"/>
        <end position="471"/>
    </location>
</feature>
<evidence type="ECO:0000313" key="3">
    <source>
        <dbReference type="Proteomes" id="UP000800200"/>
    </source>
</evidence>
<feature type="region of interest" description="Disordered" evidence="1">
    <location>
        <begin position="563"/>
        <end position="593"/>
    </location>
</feature>
<dbReference type="Proteomes" id="UP000800200">
    <property type="component" value="Unassembled WGS sequence"/>
</dbReference>
<sequence length="593" mass="68147">MASENPRPQSTYTGSDMDLTMYLHKHEWEARFGSEHKPGMRRQYTKVGLGNSLHQVAAPAAQSLYPTPQSGLYFQPSELQPQYGFNFQHYDRQSQCGLNFQPYDRQPQFEHHFDHLYPPSQSRSDFQPLYRQPSAQQLESAIGPELFKYGLQYEQNCQPLFQQQQFGSSFQTSSYETQSEHIAQTQISPFMFQNDVDGSLIIAQDAHIATYSTNPQPQFGFTSQPTMPETPNTTQAGFNPSSGSRTDSQVEVNANTHTIIDLTQDDPEPAATLRTPPRTPCHLKERLAYLQKNVRGSSPKLGKMSAWLVSFNAAIHKYKREWCENYWNSNEEAMKDLEEWAMKTVDFTAARFIRNREESETDEERVERLKAEKERTEKQMVEKQMVEKQMVEKQMVEKQMVEKQMVEKQRKEKGKGGKEKAEKERVGKERVEKERVEKEGVEKERVEKERVEKERVGKQETLKREQAEKKALKGKGKQLAAKENQSADAEQPKAKRTQPDDENLPAAKRAKKTEPNLASELPTPPSSSPESAIQNLEAIQFELRNGWVNPEADAEMEFWLMTTPSAPGEPTFQSLENFEPKLSDDESEISEEE</sequence>
<dbReference type="AlphaFoldDB" id="A0A6A6E542"/>
<proteinExistence type="predicted"/>
<reference evidence="2" key="1">
    <citation type="journal article" date="2020" name="Stud. Mycol.">
        <title>101 Dothideomycetes genomes: a test case for predicting lifestyles and emergence of pathogens.</title>
        <authorList>
            <person name="Haridas S."/>
            <person name="Albert R."/>
            <person name="Binder M."/>
            <person name="Bloem J."/>
            <person name="Labutti K."/>
            <person name="Salamov A."/>
            <person name="Andreopoulos B."/>
            <person name="Baker S."/>
            <person name="Barry K."/>
            <person name="Bills G."/>
            <person name="Bluhm B."/>
            <person name="Cannon C."/>
            <person name="Castanera R."/>
            <person name="Culley D."/>
            <person name="Daum C."/>
            <person name="Ezra D."/>
            <person name="Gonzalez J."/>
            <person name="Henrissat B."/>
            <person name="Kuo A."/>
            <person name="Liang C."/>
            <person name="Lipzen A."/>
            <person name="Lutzoni F."/>
            <person name="Magnuson J."/>
            <person name="Mondo S."/>
            <person name="Nolan M."/>
            <person name="Ohm R."/>
            <person name="Pangilinan J."/>
            <person name="Park H.-J."/>
            <person name="Ramirez L."/>
            <person name="Alfaro M."/>
            <person name="Sun H."/>
            <person name="Tritt A."/>
            <person name="Yoshinaga Y."/>
            <person name="Zwiers L.-H."/>
            <person name="Turgeon B."/>
            <person name="Goodwin S."/>
            <person name="Spatafora J."/>
            <person name="Crous P."/>
            <person name="Grigoriev I."/>
        </authorList>
    </citation>
    <scope>NUCLEOTIDE SEQUENCE</scope>
    <source>
        <strain evidence="2">CBS 207.26</strain>
    </source>
</reference>
<feature type="region of interest" description="Disordered" evidence="1">
    <location>
        <begin position="404"/>
        <end position="535"/>
    </location>
</feature>